<dbReference type="EMBL" id="JARPOI010000009">
    <property type="protein sequence ID" value="KAJ9173132.1"/>
    <property type="molecule type" value="Genomic_DNA"/>
</dbReference>
<evidence type="ECO:0000256" key="1">
    <source>
        <dbReference type="SAM" id="MobiDB-lite"/>
    </source>
</evidence>
<feature type="compositionally biased region" description="Polar residues" evidence="1">
    <location>
        <begin position="125"/>
        <end position="141"/>
    </location>
</feature>
<organism evidence="3 4">
    <name type="scientific">Hevea brasiliensis</name>
    <name type="common">Para rubber tree</name>
    <name type="synonym">Siphonia brasiliensis</name>
    <dbReference type="NCBI Taxonomy" id="3981"/>
    <lineage>
        <taxon>Eukaryota</taxon>
        <taxon>Viridiplantae</taxon>
        <taxon>Streptophyta</taxon>
        <taxon>Embryophyta</taxon>
        <taxon>Tracheophyta</taxon>
        <taxon>Spermatophyta</taxon>
        <taxon>Magnoliopsida</taxon>
        <taxon>eudicotyledons</taxon>
        <taxon>Gunneridae</taxon>
        <taxon>Pentapetalae</taxon>
        <taxon>rosids</taxon>
        <taxon>fabids</taxon>
        <taxon>Malpighiales</taxon>
        <taxon>Euphorbiaceae</taxon>
        <taxon>Crotonoideae</taxon>
        <taxon>Micrandreae</taxon>
        <taxon>Hevea</taxon>
    </lineage>
</organism>
<evidence type="ECO:0000256" key="2">
    <source>
        <dbReference type="SAM" id="SignalP"/>
    </source>
</evidence>
<proteinExistence type="predicted"/>
<gene>
    <name evidence="3" type="ORF">P3X46_016297</name>
</gene>
<feature type="chain" id="PRO_5045514413" evidence="2">
    <location>
        <begin position="29"/>
        <end position="242"/>
    </location>
</feature>
<dbReference type="Proteomes" id="UP001174677">
    <property type="component" value="Chromosome 9"/>
</dbReference>
<dbReference type="InterPro" id="IPR038804">
    <property type="entry name" value="RGF3"/>
</dbReference>
<dbReference type="PANTHER" id="PTHR36313">
    <property type="entry name" value="ROOT MERISTEM GROWTH FACTOR 2"/>
    <property type="match status" value="1"/>
</dbReference>
<accession>A0ABQ9LYR2</accession>
<feature type="signal peptide" evidence="2">
    <location>
        <begin position="1"/>
        <end position="28"/>
    </location>
</feature>
<comment type="caution">
    <text evidence="3">The sequence shown here is derived from an EMBL/GenBank/DDBJ whole genome shotgun (WGS) entry which is preliminary data.</text>
</comment>
<feature type="region of interest" description="Disordered" evidence="1">
    <location>
        <begin position="125"/>
        <end position="206"/>
    </location>
</feature>
<sequence length="242" mass="27302">MVCIRFISLVLGLLFLLNALRYYSCAHAHQQDWEKDKDKLVVPEDIASADKELVDGFTTTSTRKLGLGGRKVVTHEVLMRRNFEKELSTSNGGASEDISGEQSHAVVKSLQVSEDQFLNFNHQKNMNSLKPKAQNSGSWGSPRSEPEPEPEPEPVHFPNTKPRHSHQDSKKLPTKALESLSRSENKLFSHQPQAQATVPKPKGETQRLLEATKDIVNLMNKDYKGMDRPRRKPPINNHVPTH</sequence>
<evidence type="ECO:0000313" key="4">
    <source>
        <dbReference type="Proteomes" id="UP001174677"/>
    </source>
</evidence>
<evidence type="ECO:0000313" key="3">
    <source>
        <dbReference type="EMBL" id="KAJ9173132.1"/>
    </source>
</evidence>
<protein>
    <submittedName>
        <fullName evidence="3">Uncharacterized protein</fullName>
    </submittedName>
</protein>
<name>A0ABQ9LYR2_HEVBR</name>
<dbReference type="PANTHER" id="PTHR36313:SF7">
    <property type="entry name" value="OS09G0474600 PROTEIN"/>
    <property type="match status" value="1"/>
</dbReference>
<feature type="region of interest" description="Disordered" evidence="1">
    <location>
        <begin position="220"/>
        <end position="242"/>
    </location>
</feature>
<reference evidence="3" key="1">
    <citation type="journal article" date="2023" name="Plant Biotechnol. J.">
        <title>Chromosome-level wild Hevea brasiliensis genome provides new tools for genomic-assisted breeding and valuable loci to elevate rubber yield.</title>
        <authorList>
            <person name="Cheng H."/>
            <person name="Song X."/>
            <person name="Hu Y."/>
            <person name="Wu T."/>
            <person name="Yang Q."/>
            <person name="An Z."/>
            <person name="Feng S."/>
            <person name="Deng Z."/>
            <person name="Wu W."/>
            <person name="Zeng X."/>
            <person name="Tu M."/>
            <person name="Wang X."/>
            <person name="Huang H."/>
        </authorList>
    </citation>
    <scope>NUCLEOTIDE SEQUENCE</scope>
    <source>
        <strain evidence="3">MT/VB/25A 57/8</strain>
    </source>
</reference>
<keyword evidence="4" id="KW-1185">Reference proteome</keyword>
<keyword evidence="2" id="KW-0732">Signal</keyword>